<dbReference type="InterPro" id="IPR028281">
    <property type="entry name" value="Sirohaem_synthase_central"/>
</dbReference>
<keyword evidence="7 10" id="KW-0472">Membrane</keyword>
<evidence type="ECO:0000256" key="9">
    <source>
        <dbReference type="ARBA" id="ARBA00047561"/>
    </source>
</evidence>
<name>A0ABS0QA23_9BACT</name>
<feature type="transmembrane region" description="Helical" evidence="10">
    <location>
        <begin position="394"/>
        <end position="416"/>
    </location>
</feature>
<evidence type="ECO:0000256" key="2">
    <source>
        <dbReference type="ARBA" id="ARBA00005010"/>
    </source>
</evidence>
<comment type="caution">
    <text evidence="12">The sequence shown here is derived from an EMBL/GenBank/DDBJ whole genome shotgun (WGS) entry which is preliminary data.</text>
</comment>
<evidence type="ECO:0000256" key="4">
    <source>
        <dbReference type="ARBA" id="ARBA00022989"/>
    </source>
</evidence>
<feature type="transmembrane region" description="Helical" evidence="10">
    <location>
        <begin position="485"/>
        <end position="502"/>
    </location>
</feature>
<dbReference type="PANTHER" id="PTHR35330:SF1">
    <property type="entry name" value="SIROHEME BIOSYNTHESIS PROTEIN MET8"/>
    <property type="match status" value="1"/>
</dbReference>
<keyword evidence="4 10" id="KW-1133">Transmembrane helix</keyword>
<evidence type="ECO:0000256" key="10">
    <source>
        <dbReference type="RuleBase" id="RU363041"/>
    </source>
</evidence>
<accession>A0ABS0QA23</accession>
<dbReference type="InterPro" id="IPR028161">
    <property type="entry name" value="Met8-like"/>
</dbReference>
<evidence type="ECO:0000256" key="6">
    <source>
        <dbReference type="ARBA" id="ARBA00023027"/>
    </source>
</evidence>
<evidence type="ECO:0000256" key="3">
    <source>
        <dbReference type="ARBA" id="ARBA00022692"/>
    </source>
</evidence>
<evidence type="ECO:0000259" key="11">
    <source>
        <dbReference type="Pfam" id="PF14824"/>
    </source>
</evidence>
<dbReference type="InterPro" id="IPR036291">
    <property type="entry name" value="NAD(P)-bd_dom_sf"/>
</dbReference>
<dbReference type="SUPFAM" id="SSF51735">
    <property type="entry name" value="NAD(P)-binding Rossmann-fold domains"/>
    <property type="match status" value="1"/>
</dbReference>
<keyword evidence="8" id="KW-0627">Porphyrin biosynthesis</keyword>
<dbReference type="Pfam" id="PF01925">
    <property type="entry name" value="TauE"/>
    <property type="match status" value="1"/>
</dbReference>
<keyword evidence="6" id="KW-0520">NAD</keyword>
<evidence type="ECO:0000313" key="12">
    <source>
        <dbReference type="EMBL" id="MBH8559513.1"/>
    </source>
</evidence>
<dbReference type="Pfam" id="PF14824">
    <property type="entry name" value="Sirohm_synth_M"/>
    <property type="match status" value="1"/>
</dbReference>
<feature type="transmembrane region" description="Helical" evidence="10">
    <location>
        <begin position="356"/>
        <end position="373"/>
    </location>
</feature>
<dbReference type="Proteomes" id="UP000625631">
    <property type="component" value="Unassembled WGS sequence"/>
</dbReference>
<evidence type="ECO:0000256" key="8">
    <source>
        <dbReference type="ARBA" id="ARBA00023244"/>
    </source>
</evidence>
<dbReference type="PANTHER" id="PTHR35330">
    <property type="entry name" value="SIROHEME BIOSYNTHESIS PROTEIN MET8"/>
    <property type="match status" value="1"/>
</dbReference>
<dbReference type="Gene3D" id="3.40.50.720">
    <property type="entry name" value="NAD(P)-binding Rossmann-like Domain"/>
    <property type="match status" value="1"/>
</dbReference>
<evidence type="ECO:0000256" key="7">
    <source>
        <dbReference type="ARBA" id="ARBA00023136"/>
    </source>
</evidence>
<sequence length="506" mass="54375">MDSNFPNQTGPAVATPPDTAPPANNLFPIFLKLENLRVLLVGGGNVGLEKLGAILRNSPATAVTVVAPHILPELRELAARHPKVQLHQRPYQDRDLDDKDLLFLATDDVALHRYIGAAAAARQLLTNVADTPELCDFYLSSVLQKGDLKIAISTNGKSPTVGKRLREVLAEVLPAELASVLGQMTIIRSRLKGDFAEKVKSLNAVTAELAHGPAYETPATAYWRRVATGALITFAVFIFINILSYYFTPAQAWQLVRSSGTFYTFVAVGFLAQMVDGMLGMGYGVVSAISLMSLGLSPVSVSASIHTAEVFASGASGYNHYRFGNVNKRLFRVLLLPGIAGSVSGALLLSHFGETYAGYVKPILAVYLLFLGLRIITKAFQKAAKKRKKVKNAGWLAGAGGFLDSFGGGGWGPLVTSTLITNGRTPRYVIGTVSLVEFFVTFASAFTFFTILGISHWQIVLGLIVGGVAAAPIAARLAGRLPTRWMFVGVGLMVIVWSLWALRKLL</sequence>
<feature type="transmembrane region" description="Helical" evidence="10">
    <location>
        <begin position="262"/>
        <end position="286"/>
    </location>
</feature>
<feature type="transmembrane region" description="Helical" evidence="10">
    <location>
        <begin position="226"/>
        <end position="247"/>
    </location>
</feature>
<dbReference type="EMBL" id="JAEDAE010000007">
    <property type="protein sequence ID" value="MBH8559513.1"/>
    <property type="molecule type" value="Genomic_DNA"/>
</dbReference>
<dbReference type="Pfam" id="PF13241">
    <property type="entry name" value="NAD_binding_7"/>
    <property type="match status" value="1"/>
</dbReference>
<comment type="similarity">
    <text evidence="10">Belongs to the 4-toluene sulfonate uptake permease (TSUP) (TC 2.A.102) family.</text>
</comment>
<feature type="domain" description="Siroheme synthase central" evidence="11">
    <location>
        <begin position="146"/>
        <end position="169"/>
    </location>
</feature>
<evidence type="ECO:0000313" key="13">
    <source>
        <dbReference type="Proteomes" id="UP000625631"/>
    </source>
</evidence>
<reference evidence="12 13" key="1">
    <citation type="submission" date="2020-12" db="EMBL/GenBank/DDBJ databases">
        <title>Hymenobacter sp.</title>
        <authorList>
            <person name="Kim M.K."/>
        </authorList>
    </citation>
    <scope>NUCLEOTIDE SEQUENCE [LARGE SCALE GENOMIC DNA]</scope>
    <source>
        <strain evidence="12 13">BT442</strain>
    </source>
</reference>
<dbReference type="RefSeq" id="WP_198076205.1">
    <property type="nucleotide sequence ID" value="NZ_JAEDAE010000007.1"/>
</dbReference>
<dbReference type="Gene3D" id="3.30.160.110">
    <property type="entry name" value="Siroheme synthase, domain 2"/>
    <property type="match status" value="1"/>
</dbReference>
<dbReference type="InterPro" id="IPR002781">
    <property type="entry name" value="TM_pro_TauE-like"/>
</dbReference>
<gene>
    <name evidence="12" type="ORF">I7X13_15745</name>
</gene>
<organism evidence="12 13">
    <name type="scientific">Hymenobacter negativus</name>
    <dbReference type="NCBI Taxonomy" id="2795026"/>
    <lineage>
        <taxon>Bacteria</taxon>
        <taxon>Pseudomonadati</taxon>
        <taxon>Bacteroidota</taxon>
        <taxon>Cytophagia</taxon>
        <taxon>Cytophagales</taxon>
        <taxon>Hymenobacteraceae</taxon>
        <taxon>Hymenobacter</taxon>
    </lineage>
</organism>
<keyword evidence="10" id="KW-1003">Cell membrane</keyword>
<evidence type="ECO:0000256" key="5">
    <source>
        <dbReference type="ARBA" id="ARBA00023002"/>
    </source>
</evidence>
<feature type="transmembrane region" description="Helical" evidence="10">
    <location>
        <begin position="330"/>
        <end position="350"/>
    </location>
</feature>
<keyword evidence="13" id="KW-1185">Reference proteome</keyword>
<keyword evidence="3 10" id="KW-0812">Transmembrane</keyword>
<feature type="transmembrane region" description="Helical" evidence="10">
    <location>
        <begin position="428"/>
        <end position="452"/>
    </location>
</feature>
<dbReference type="InterPro" id="IPR006367">
    <property type="entry name" value="Sirohaem_synthase_N"/>
</dbReference>
<dbReference type="SUPFAM" id="SSF75615">
    <property type="entry name" value="Siroheme synthase middle domains-like"/>
    <property type="match status" value="1"/>
</dbReference>
<comment type="subcellular location">
    <subcellularLocation>
        <location evidence="10">Cell membrane</location>
        <topology evidence="10">Multi-pass membrane protein</topology>
    </subcellularLocation>
    <subcellularLocation>
        <location evidence="1">Membrane</location>
        <topology evidence="1">Multi-pass membrane protein</topology>
    </subcellularLocation>
</comment>
<comment type="catalytic activity">
    <reaction evidence="9">
        <text>precorrin-2 + NAD(+) = sirohydrochlorin + NADH + 2 H(+)</text>
        <dbReference type="Rhea" id="RHEA:15613"/>
        <dbReference type="ChEBI" id="CHEBI:15378"/>
        <dbReference type="ChEBI" id="CHEBI:57540"/>
        <dbReference type="ChEBI" id="CHEBI:57945"/>
        <dbReference type="ChEBI" id="CHEBI:58351"/>
        <dbReference type="ChEBI" id="CHEBI:58827"/>
        <dbReference type="EC" id="1.3.1.76"/>
    </reaction>
</comment>
<keyword evidence="5" id="KW-0560">Oxidoreductase</keyword>
<evidence type="ECO:0000256" key="1">
    <source>
        <dbReference type="ARBA" id="ARBA00004141"/>
    </source>
</evidence>
<dbReference type="NCBIfam" id="TIGR01470">
    <property type="entry name" value="cysG_Nterm"/>
    <property type="match status" value="1"/>
</dbReference>
<feature type="transmembrane region" description="Helical" evidence="10">
    <location>
        <begin position="459"/>
        <end position="479"/>
    </location>
</feature>
<comment type="pathway">
    <text evidence="2">Porphyrin-containing compound metabolism; siroheme biosynthesis; sirohydrochlorin from precorrin-2: step 1/1.</text>
</comment>
<proteinExistence type="inferred from homology"/>
<protein>
    <recommendedName>
        <fullName evidence="10">Probable membrane transporter protein</fullName>
    </recommendedName>
</protein>